<feature type="compositionally biased region" description="Acidic residues" evidence="4">
    <location>
        <begin position="199"/>
        <end position="224"/>
    </location>
</feature>
<feature type="repeat" description="ANK" evidence="3">
    <location>
        <begin position="530"/>
        <end position="562"/>
    </location>
</feature>
<evidence type="ECO:0000313" key="7">
    <source>
        <dbReference type="Proteomes" id="UP000184330"/>
    </source>
</evidence>
<dbReference type="Proteomes" id="UP000184330">
    <property type="component" value="Unassembled WGS sequence"/>
</dbReference>
<dbReference type="PROSITE" id="PS50011">
    <property type="entry name" value="PROTEIN_KINASE_DOM"/>
    <property type="match status" value="1"/>
</dbReference>
<evidence type="ECO:0000256" key="4">
    <source>
        <dbReference type="SAM" id="MobiDB-lite"/>
    </source>
</evidence>
<feature type="domain" description="Protein kinase" evidence="5">
    <location>
        <begin position="1"/>
        <end position="201"/>
    </location>
</feature>
<accession>A0A1L7XI74</accession>
<dbReference type="InterPro" id="IPR011009">
    <property type="entry name" value="Kinase-like_dom_sf"/>
</dbReference>
<dbReference type="SMART" id="SM00248">
    <property type="entry name" value="ANK"/>
    <property type="match status" value="5"/>
</dbReference>
<dbReference type="PANTHER" id="PTHR24193">
    <property type="entry name" value="ANKYRIN REPEAT PROTEIN"/>
    <property type="match status" value="1"/>
</dbReference>
<dbReference type="SMART" id="SM00220">
    <property type="entry name" value="S_TKc"/>
    <property type="match status" value="1"/>
</dbReference>
<dbReference type="EMBL" id="FJOG01000028">
    <property type="protein sequence ID" value="CZR64749.1"/>
    <property type="molecule type" value="Genomic_DNA"/>
</dbReference>
<dbReference type="STRING" id="576137.A0A1L7XI74"/>
<dbReference type="Pfam" id="PF00069">
    <property type="entry name" value="Pkinase"/>
    <property type="match status" value="1"/>
</dbReference>
<gene>
    <name evidence="6" type="ORF">PAC_14648</name>
</gene>
<evidence type="ECO:0000256" key="1">
    <source>
        <dbReference type="ARBA" id="ARBA00022737"/>
    </source>
</evidence>
<dbReference type="GO" id="GO:0005524">
    <property type="term" value="F:ATP binding"/>
    <property type="evidence" value="ECO:0007669"/>
    <property type="project" value="InterPro"/>
</dbReference>
<keyword evidence="7" id="KW-1185">Reference proteome</keyword>
<evidence type="ECO:0000256" key="3">
    <source>
        <dbReference type="PROSITE-ProRule" id="PRU00023"/>
    </source>
</evidence>
<feature type="region of interest" description="Disordered" evidence="4">
    <location>
        <begin position="188"/>
        <end position="231"/>
    </location>
</feature>
<reference evidence="6 7" key="1">
    <citation type="submission" date="2016-03" db="EMBL/GenBank/DDBJ databases">
        <authorList>
            <person name="Ploux O."/>
        </authorList>
    </citation>
    <scope>NUCLEOTIDE SEQUENCE [LARGE SCALE GENOMIC DNA]</scope>
    <source>
        <strain evidence="6 7">UAMH 11012</strain>
    </source>
</reference>
<keyword evidence="2 3" id="KW-0040">ANK repeat</keyword>
<dbReference type="InterPro" id="IPR002110">
    <property type="entry name" value="Ankyrin_rpt"/>
</dbReference>
<evidence type="ECO:0000259" key="5">
    <source>
        <dbReference type="PROSITE" id="PS50011"/>
    </source>
</evidence>
<sequence length="818" mass="92033">MEQRPIWFALAAGTCDGTCPLECFGMARSEEKDMKVSSKHQICRDIAEGLDALHDCRIIHGDLKPANVSMYRQRNRRIAKLADFGLAMDEVAENQSFMGGTPGWMAPEVKERRPISLDLFPRTHNFSCGLVVWSIFFHSGKVPPQTSTESRIVLARKELDENNVRLGMHMHSNMADALEALLQQNPEKRPSKVGGYFDSDYDEDDDGDNDNDNDNGVVDSDDTSGAEYSGEALPIKPEEYLPWELPAISYMLIDELYSRFMNDLRSLSGEVLFALFMAFTIRPKKPGSVDPGLDVLAVAALDGYEPAQAAIRNVYKFHEKEPAEEIKQHIYEWQRKATATGSIVAREFLSNLDKCSDATSEFKGLGGYNRLYCYIPSRRETGKPGQLTVFIQSSPNICVRSLNKFRGPNQLSFSIAETSTLGLTPLDIAAMQHDPFVFEYLISLRIEVDVNSVDEEGFNVLHRLSASHVRYTRRGNMFLDLPFRGSQDEMKGKLRRTIAVIKSLGGDLELLTTSKASKAQGKQRVRIDSPSRTPLMLSLLHGAIDVAQALLEFGARSDIETDERETALHCVPEDEVVALECVKALLSYGADPQHRDQNGRTPCLKAAQKRHFDVVEILLAKGADIDERQLDPLGYMEGSCLFAYLAYEEEPFKEEKDLQVSKLLNRYVFATSDAEKKRRVVEVGDIEGQTLLHRFASASMPHCVETLILHGAPVNALHKQVSRERDNDGSQFKVLSCKTPLDAAWRTKERRIKEMHTNRSHTMREHANLIERNEKVISILKQAGGGLSSEPDKKKPLTIDPSIYREDPEAIRRVFREF</sequence>
<dbReference type="GO" id="GO:0004672">
    <property type="term" value="F:protein kinase activity"/>
    <property type="evidence" value="ECO:0007669"/>
    <property type="project" value="InterPro"/>
</dbReference>
<dbReference type="Gene3D" id="1.10.510.10">
    <property type="entry name" value="Transferase(Phosphotransferase) domain 1"/>
    <property type="match status" value="1"/>
</dbReference>
<organism evidence="6 7">
    <name type="scientific">Phialocephala subalpina</name>
    <dbReference type="NCBI Taxonomy" id="576137"/>
    <lineage>
        <taxon>Eukaryota</taxon>
        <taxon>Fungi</taxon>
        <taxon>Dikarya</taxon>
        <taxon>Ascomycota</taxon>
        <taxon>Pezizomycotina</taxon>
        <taxon>Leotiomycetes</taxon>
        <taxon>Helotiales</taxon>
        <taxon>Mollisiaceae</taxon>
        <taxon>Phialocephala</taxon>
        <taxon>Phialocephala fortinii species complex</taxon>
    </lineage>
</organism>
<dbReference type="Pfam" id="PF00023">
    <property type="entry name" value="Ank"/>
    <property type="match status" value="1"/>
</dbReference>
<dbReference type="InterPro" id="IPR036770">
    <property type="entry name" value="Ankyrin_rpt-contain_sf"/>
</dbReference>
<dbReference type="AlphaFoldDB" id="A0A1L7XI74"/>
<protein>
    <recommendedName>
        <fullName evidence="5">Protein kinase domain-containing protein</fullName>
    </recommendedName>
</protein>
<dbReference type="Gene3D" id="1.25.40.20">
    <property type="entry name" value="Ankyrin repeat-containing domain"/>
    <property type="match status" value="3"/>
</dbReference>
<proteinExistence type="predicted"/>
<dbReference type="InterPro" id="IPR000719">
    <property type="entry name" value="Prot_kinase_dom"/>
</dbReference>
<dbReference type="GO" id="GO:0005634">
    <property type="term" value="C:nucleus"/>
    <property type="evidence" value="ECO:0007669"/>
    <property type="project" value="TreeGrafter"/>
</dbReference>
<evidence type="ECO:0000256" key="2">
    <source>
        <dbReference type="ARBA" id="ARBA00023043"/>
    </source>
</evidence>
<dbReference type="SUPFAM" id="SSF56112">
    <property type="entry name" value="Protein kinase-like (PK-like)"/>
    <property type="match status" value="1"/>
</dbReference>
<dbReference type="InterPro" id="IPR050663">
    <property type="entry name" value="Ankyrin-SOCS_Box"/>
</dbReference>
<evidence type="ECO:0000313" key="6">
    <source>
        <dbReference type="EMBL" id="CZR64749.1"/>
    </source>
</evidence>
<dbReference type="OrthoDB" id="626167at2759"/>
<dbReference type="GO" id="GO:0045944">
    <property type="term" value="P:positive regulation of transcription by RNA polymerase II"/>
    <property type="evidence" value="ECO:0007669"/>
    <property type="project" value="TreeGrafter"/>
</dbReference>
<dbReference type="Pfam" id="PF12796">
    <property type="entry name" value="Ank_2"/>
    <property type="match status" value="1"/>
</dbReference>
<dbReference type="GO" id="GO:0000976">
    <property type="term" value="F:transcription cis-regulatory region binding"/>
    <property type="evidence" value="ECO:0007669"/>
    <property type="project" value="TreeGrafter"/>
</dbReference>
<dbReference type="PANTHER" id="PTHR24193:SF121">
    <property type="entry name" value="ADA2A-CONTAINING COMPLEX COMPONENT 3, ISOFORM D"/>
    <property type="match status" value="1"/>
</dbReference>
<dbReference type="PROSITE" id="PS50088">
    <property type="entry name" value="ANK_REPEAT"/>
    <property type="match status" value="3"/>
</dbReference>
<feature type="repeat" description="ANK" evidence="3">
    <location>
        <begin position="687"/>
        <end position="719"/>
    </location>
</feature>
<feature type="repeat" description="ANK" evidence="3">
    <location>
        <begin position="598"/>
        <end position="630"/>
    </location>
</feature>
<dbReference type="PROSITE" id="PS50297">
    <property type="entry name" value="ANK_REP_REGION"/>
    <property type="match status" value="1"/>
</dbReference>
<dbReference type="SUPFAM" id="SSF48403">
    <property type="entry name" value="Ankyrin repeat"/>
    <property type="match status" value="1"/>
</dbReference>
<name>A0A1L7XI74_9HELO</name>
<keyword evidence="1" id="KW-0677">Repeat</keyword>